<reference evidence="4" key="1">
    <citation type="journal article" date="2023" name="BMC Genomics">
        <title>Chromosome-level genome assemblies of Cutaneotrichosporon spp. (Trichosporonales, Basidiomycota) reveal imbalanced evolution between nucleotide sequences and chromosome synteny.</title>
        <authorList>
            <person name="Kobayashi Y."/>
            <person name="Kayamori A."/>
            <person name="Aoki K."/>
            <person name="Shiwa Y."/>
            <person name="Matsutani M."/>
            <person name="Fujita N."/>
            <person name="Sugita T."/>
            <person name="Iwasaki W."/>
            <person name="Tanaka N."/>
            <person name="Takashima M."/>
        </authorList>
    </citation>
    <scope>NUCLEOTIDE SEQUENCE</scope>
    <source>
        <strain evidence="4">HIS019</strain>
    </source>
</reference>
<proteinExistence type="predicted"/>
<dbReference type="Gene3D" id="3.40.50.150">
    <property type="entry name" value="Vaccinia Virus protein VP39"/>
    <property type="match status" value="1"/>
</dbReference>
<keyword evidence="1" id="KW-0489">Methyltransferase</keyword>
<dbReference type="Pfam" id="PF10017">
    <property type="entry name" value="Methyltransf_33"/>
    <property type="match status" value="1"/>
</dbReference>
<dbReference type="KEGG" id="ccac:CcaHIS019_0404930"/>
<name>A0AA48L4A7_9TREE</name>
<evidence type="ECO:0000259" key="3">
    <source>
        <dbReference type="Pfam" id="PF10017"/>
    </source>
</evidence>
<dbReference type="InterPro" id="IPR051128">
    <property type="entry name" value="EgtD_Methyltrsf_superfamily"/>
</dbReference>
<dbReference type="Proteomes" id="UP001233271">
    <property type="component" value="Chromosome 4"/>
</dbReference>
<evidence type="ECO:0000256" key="2">
    <source>
        <dbReference type="ARBA" id="ARBA00022679"/>
    </source>
</evidence>
<dbReference type="PANTHER" id="PTHR43397:SF1">
    <property type="entry name" value="ERGOTHIONEINE BIOSYNTHESIS PROTEIN 1"/>
    <property type="match status" value="1"/>
</dbReference>
<dbReference type="GO" id="GO:0032259">
    <property type="term" value="P:methylation"/>
    <property type="evidence" value="ECO:0007669"/>
    <property type="project" value="UniProtKB-KW"/>
</dbReference>
<gene>
    <name evidence="4" type="ORF">CcaverHIS019_0404930</name>
</gene>
<dbReference type="GO" id="GO:0008168">
    <property type="term" value="F:methyltransferase activity"/>
    <property type="evidence" value="ECO:0007669"/>
    <property type="project" value="UniProtKB-KW"/>
</dbReference>
<organism evidence="4 5">
    <name type="scientific">Cutaneotrichosporon cavernicola</name>
    <dbReference type="NCBI Taxonomy" id="279322"/>
    <lineage>
        <taxon>Eukaryota</taxon>
        <taxon>Fungi</taxon>
        <taxon>Dikarya</taxon>
        <taxon>Basidiomycota</taxon>
        <taxon>Agaricomycotina</taxon>
        <taxon>Tremellomycetes</taxon>
        <taxon>Trichosporonales</taxon>
        <taxon>Trichosporonaceae</taxon>
        <taxon>Cutaneotrichosporon</taxon>
    </lineage>
</organism>
<dbReference type="GeneID" id="85495543"/>
<evidence type="ECO:0000313" key="4">
    <source>
        <dbReference type="EMBL" id="BEI91673.1"/>
    </source>
</evidence>
<feature type="domain" description="Histidine-specific methyltransferase SAM-dependent" evidence="3">
    <location>
        <begin position="35"/>
        <end position="132"/>
    </location>
</feature>
<accession>A0AA48L4A7</accession>
<keyword evidence="5" id="KW-1185">Reference proteome</keyword>
<evidence type="ECO:0000313" key="5">
    <source>
        <dbReference type="Proteomes" id="UP001233271"/>
    </source>
</evidence>
<dbReference type="InterPro" id="IPR019257">
    <property type="entry name" value="MeTrfase_dom"/>
</dbReference>
<evidence type="ECO:0000256" key="1">
    <source>
        <dbReference type="ARBA" id="ARBA00022603"/>
    </source>
</evidence>
<dbReference type="RefSeq" id="XP_060456938.1">
    <property type="nucleotide sequence ID" value="XM_060600334.1"/>
</dbReference>
<keyword evidence="2" id="KW-0808">Transferase</keyword>
<dbReference type="AlphaFoldDB" id="A0AA48L4A7"/>
<dbReference type="InterPro" id="IPR029063">
    <property type="entry name" value="SAM-dependent_MTases_sf"/>
</dbReference>
<dbReference type="PANTHER" id="PTHR43397">
    <property type="entry name" value="ERGOTHIONEINE BIOSYNTHESIS PROTEIN 1"/>
    <property type="match status" value="1"/>
</dbReference>
<dbReference type="EMBL" id="AP028215">
    <property type="protein sequence ID" value="BEI91673.1"/>
    <property type="molecule type" value="Genomic_DNA"/>
</dbReference>
<protein>
    <recommendedName>
        <fullName evidence="3">Histidine-specific methyltransferase SAM-dependent domain-containing protein</fullName>
    </recommendedName>
</protein>
<sequence>MPSTFRCPSSTECLDELKDLMANLELKDVPVVVQAERPLQFLFLGSTLGDFEREDAPPFLRQLPLRPGDTPLLGLDGPPVPGPEGCNKVELAYNDSTEYNWAFVGNAWDVVRAELGLVPDHEGIEVTGRYNEIMGCY</sequence>